<evidence type="ECO:0000313" key="4">
    <source>
        <dbReference type="Proteomes" id="UP000297407"/>
    </source>
</evidence>
<feature type="transmembrane region" description="Helical" evidence="1">
    <location>
        <begin position="524"/>
        <end position="548"/>
    </location>
</feature>
<organism evidence="3 4">
    <name type="scientific">Flavobacterium humi</name>
    <dbReference type="NCBI Taxonomy" id="2562683"/>
    <lineage>
        <taxon>Bacteria</taxon>
        <taxon>Pseudomonadati</taxon>
        <taxon>Bacteroidota</taxon>
        <taxon>Flavobacteriia</taxon>
        <taxon>Flavobacteriales</taxon>
        <taxon>Flavobacteriaceae</taxon>
        <taxon>Flavobacterium</taxon>
    </lineage>
</organism>
<dbReference type="AlphaFoldDB" id="A0A4Z0LB43"/>
<accession>A0A4Z0LB43</accession>
<feature type="transmembrane region" description="Helical" evidence="1">
    <location>
        <begin position="320"/>
        <end position="340"/>
    </location>
</feature>
<gene>
    <name evidence="3" type="ORF">E4635_03435</name>
</gene>
<feature type="transmembrane region" description="Helical" evidence="1">
    <location>
        <begin position="102"/>
        <end position="122"/>
    </location>
</feature>
<evidence type="ECO:0000313" key="3">
    <source>
        <dbReference type="EMBL" id="TGD58917.1"/>
    </source>
</evidence>
<keyword evidence="3" id="KW-0378">Hydrolase</keyword>
<keyword evidence="3" id="KW-0645">Protease</keyword>
<feature type="transmembrane region" description="Helical" evidence="1">
    <location>
        <begin position="480"/>
        <end position="504"/>
    </location>
</feature>
<evidence type="ECO:0000256" key="1">
    <source>
        <dbReference type="SAM" id="Phobius"/>
    </source>
</evidence>
<proteinExistence type="predicted"/>
<feature type="domain" description="Peptidase M1 membrane alanine aminopeptidase" evidence="2">
    <location>
        <begin position="863"/>
        <end position="1073"/>
    </location>
</feature>
<dbReference type="GO" id="GO:0008237">
    <property type="term" value="F:metallopeptidase activity"/>
    <property type="evidence" value="ECO:0007669"/>
    <property type="project" value="InterPro"/>
</dbReference>
<dbReference type="EMBL" id="SRLH01000002">
    <property type="protein sequence ID" value="TGD58917.1"/>
    <property type="molecule type" value="Genomic_DNA"/>
</dbReference>
<keyword evidence="1" id="KW-0812">Transmembrane</keyword>
<keyword evidence="4" id="KW-1185">Reference proteome</keyword>
<evidence type="ECO:0000259" key="2">
    <source>
        <dbReference type="Pfam" id="PF01433"/>
    </source>
</evidence>
<keyword evidence="1" id="KW-1133">Transmembrane helix</keyword>
<feature type="transmembrane region" description="Helical" evidence="1">
    <location>
        <begin position="568"/>
        <end position="590"/>
    </location>
</feature>
<keyword evidence="1" id="KW-0472">Membrane</keyword>
<dbReference type="GO" id="GO:0004177">
    <property type="term" value="F:aminopeptidase activity"/>
    <property type="evidence" value="ECO:0007669"/>
    <property type="project" value="UniProtKB-KW"/>
</dbReference>
<dbReference type="GO" id="GO:0008270">
    <property type="term" value="F:zinc ion binding"/>
    <property type="evidence" value="ECO:0007669"/>
    <property type="project" value="InterPro"/>
</dbReference>
<dbReference type="InterPro" id="IPR027268">
    <property type="entry name" value="Peptidase_M4/M1_CTD_sf"/>
</dbReference>
<dbReference type="SUPFAM" id="SSF55486">
    <property type="entry name" value="Metalloproteases ('zincins'), catalytic domain"/>
    <property type="match status" value="1"/>
</dbReference>
<dbReference type="Pfam" id="PF01433">
    <property type="entry name" value="Peptidase_M1"/>
    <property type="match status" value="1"/>
</dbReference>
<feature type="transmembrane region" description="Helical" evidence="1">
    <location>
        <begin position="172"/>
        <end position="191"/>
    </location>
</feature>
<reference evidence="3 4" key="1">
    <citation type="submission" date="2019-04" db="EMBL/GenBank/DDBJ databases">
        <title>Flavobacterium sp. strain DS2-A Genome sequencing and assembly.</title>
        <authorList>
            <person name="Kim I."/>
        </authorList>
    </citation>
    <scope>NUCLEOTIDE SEQUENCE [LARGE SCALE GENOMIC DNA]</scope>
    <source>
        <strain evidence="3 4">DS2-A</strain>
    </source>
</reference>
<sequence>MFRKLLQFEWHYHTRNVLFYVAFLVYLCFGFLLGAFVNGGFPGVSKNSPFMISYFIGLFSMNTVFSTTVFVAQSFLRESETKFDSIVYATPVPKWKYLGSRFLMAFLVSTFSFAMFVFGLMAGQLMPWLPKEDMVPFSFFHYIWPFATIALPNILLCTSILAGFAWLTRNKLIIYVGGLFIFILYIVGSIFSNSPVFAGASPASASAMAVVAKLDPFGLAAFFEQTRYWTAIEKDTHTIALTGNFLFNRVLLLVVSLIILATAYYFFSFRKLKVRKIKKEKKTTSMPMAVRFEKLQKTEFHTLKHNWQVLKTFVKIDVSLSIKGIPFLLIIMLLGGLLIIEIKDEINGGIRMAESITTTGLMVSTILDRLSFVLVLVMLFYSNELVWRSKSVRFESLENVAPYNKSIVFVSKLLSLATVPFLLILISIGIGISFQLIKGNAPIEWGLYLSLFCFMGLPMVFAAVLILAIQVMFRRRYAGLVAATIIVLIVSTSVGGILGINHPLFRFAEPLQMEYFDMNGFGKYTFSFFFKMLYSFGLVLILFFFGTISWKNNQKSFKNALKSSKMTFLEKGMLSFGVLVLIGSGSYIFYETNIKNPYVTKAEKLDWSEQYERKYRKFGELNQPAIASVKTNVDLFPESNSYAVNGKYVLVNNSDQPIDSLLVSIDENIKLKSLHIQGAKCILEDLHFGHYWYKLKKKLLPKQQLAMDFSFISSWSPFKGHVPFNSILDNGSFMRISRYYPVFGYQSDNEISSENERGKRKLKPQTPLQKLESEEVSPYNFIDFDAVVSTSQDQIAIGSGDLIRQWKAGNRNYFHYKSDRKIPFRFAFSSAKYEVKKEIYKGIPIEVYYDKRHGRNVAELIRATKKTLDYCQENFGEYPHKVIRYAEISGFVNGFAATAYPGTIYMKENFGFYSDINRGDKEDVINQLAGHELSHQWWGNTRISPQIKEGGVVLTETLAQYTELMLYEKRHGRDRALETVKVHLDLYLSSRSLDLEVPLYKVTYDTPHLPYNKGMIIMHQLRLLIGEPQVNKALKALISKHAYPKPAPDTRDLIREIYKVTPIALHPKIDEMFKEIITYSSKVESVGSHALGNKKYEVVFEVSSEKFRENSKGERKLIPNDPSIDVGVYDENGKLNRQVFPIENNRAKGKMIISCKPSVIVIDPDFKKTDTFLKDNEKEIEEIQK</sequence>
<dbReference type="InterPro" id="IPR014782">
    <property type="entry name" value="Peptidase_M1_dom"/>
</dbReference>
<name>A0A4Z0LB43_9FLAO</name>
<protein>
    <submittedName>
        <fullName evidence="3">Aminopeptidase</fullName>
    </submittedName>
</protein>
<feature type="transmembrane region" description="Helical" evidence="1">
    <location>
        <begin position="51"/>
        <end position="72"/>
    </location>
</feature>
<feature type="transmembrane region" description="Helical" evidence="1">
    <location>
        <begin position="413"/>
        <end position="434"/>
    </location>
</feature>
<feature type="transmembrane region" description="Helical" evidence="1">
    <location>
        <begin position="142"/>
        <end position="165"/>
    </location>
</feature>
<feature type="transmembrane region" description="Helical" evidence="1">
    <location>
        <begin position="446"/>
        <end position="468"/>
    </location>
</feature>
<feature type="transmembrane region" description="Helical" evidence="1">
    <location>
        <begin position="20"/>
        <end position="39"/>
    </location>
</feature>
<comment type="caution">
    <text evidence="3">The sequence shown here is derived from an EMBL/GenBank/DDBJ whole genome shotgun (WGS) entry which is preliminary data.</text>
</comment>
<feature type="transmembrane region" description="Helical" evidence="1">
    <location>
        <begin position="360"/>
        <end position="381"/>
    </location>
</feature>
<dbReference type="Gene3D" id="1.10.390.10">
    <property type="entry name" value="Neutral Protease Domain 2"/>
    <property type="match status" value="1"/>
</dbReference>
<dbReference type="Proteomes" id="UP000297407">
    <property type="component" value="Unassembled WGS sequence"/>
</dbReference>
<keyword evidence="3" id="KW-0031">Aminopeptidase</keyword>
<dbReference type="RefSeq" id="WP_135525227.1">
    <property type="nucleotide sequence ID" value="NZ_SRLH01000002.1"/>
</dbReference>
<feature type="transmembrane region" description="Helical" evidence="1">
    <location>
        <begin position="250"/>
        <end position="269"/>
    </location>
</feature>
<dbReference type="OrthoDB" id="100605at2"/>